<comment type="caution">
    <text evidence="1">The sequence shown here is derived from an EMBL/GenBank/DDBJ whole genome shotgun (WGS) entry which is preliminary data.</text>
</comment>
<name>G2E435_9GAMM</name>
<proteinExistence type="predicted"/>
<keyword evidence="2" id="KW-1185">Reference proteome</keyword>
<protein>
    <submittedName>
        <fullName evidence="1">Uncharacterized protein</fullName>
    </submittedName>
</protein>
<dbReference type="Proteomes" id="UP000004200">
    <property type="component" value="Unassembled WGS sequence"/>
</dbReference>
<dbReference type="EMBL" id="AFWT01000022">
    <property type="protein sequence ID" value="EGV29928.1"/>
    <property type="molecule type" value="Genomic_DNA"/>
</dbReference>
<dbReference type="RefSeq" id="WP_007041761.1">
    <property type="nucleotide sequence ID" value="NZ_AFWT01000022.1"/>
</dbReference>
<organism evidence="1 2">
    <name type="scientific">Thiorhodococcus drewsii AZ1</name>
    <dbReference type="NCBI Taxonomy" id="765913"/>
    <lineage>
        <taxon>Bacteria</taxon>
        <taxon>Pseudomonadati</taxon>
        <taxon>Pseudomonadota</taxon>
        <taxon>Gammaproteobacteria</taxon>
        <taxon>Chromatiales</taxon>
        <taxon>Chromatiaceae</taxon>
        <taxon>Thiorhodococcus</taxon>
    </lineage>
</organism>
<accession>G2E435</accession>
<dbReference type="STRING" id="765913.ThidrDRAFT_3048"/>
<evidence type="ECO:0000313" key="2">
    <source>
        <dbReference type="Proteomes" id="UP000004200"/>
    </source>
</evidence>
<evidence type="ECO:0000313" key="1">
    <source>
        <dbReference type="EMBL" id="EGV29928.1"/>
    </source>
</evidence>
<sequence length="82" mass="9588">MLFVAQSFGDNDIGFDMQVHDRMFEIFQRLHPKAATTDDDQDTAEYRVYNPCYITKPVNHETLVEVTPQIDLYWSLLNHPPS</sequence>
<reference evidence="1 2" key="1">
    <citation type="submission" date="2011-06" db="EMBL/GenBank/DDBJ databases">
        <title>The draft genome of Thiorhodococcus drewsii AZ1.</title>
        <authorList>
            <consortium name="US DOE Joint Genome Institute (JGI-PGF)"/>
            <person name="Lucas S."/>
            <person name="Han J."/>
            <person name="Lapidus A."/>
            <person name="Cheng J.-F."/>
            <person name="Goodwin L."/>
            <person name="Pitluck S."/>
            <person name="Peters L."/>
            <person name="Land M.L."/>
            <person name="Hauser L."/>
            <person name="Vogl K."/>
            <person name="Liu Z."/>
            <person name="Imhoff J."/>
            <person name="Thiel V."/>
            <person name="Frigaard N.-U."/>
            <person name="Bryant D.A."/>
            <person name="Woyke T.J."/>
        </authorList>
    </citation>
    <scope>NUCLEOTIDE SEQUENCE [LARGE SCALE GENOMIC DNA]</scope>
    <source>
        <strain evidence="1 2">AZ1</strain>
    </source>
</reference>
<dbReference type="OrthoDB" id="9793549at2"/>
<dbReference type="AlphaFoldDB" id="G2E435"/>
<gene>
    <name evidence="1" type="ORF">ThidrDRAFT_3048</name>
</gene>